<evidence type="ECO:0000256" key="11">
    <source>
        <dbReference type="SAM" id="MobiDB-lite"/>
    </source>
</evidence>
<evidence type="ECO:0000256" key="8">
    <source>
        <dbReference type="ARBA" id="ARBA00023170"/>
    </source>
</evidence>
<dbReference type="OrthoDB" id="6358729at2759"/>
<dbReference type="Proteomes" id="UP000749559">
    <property type="component" value="Unassembled WGS sequence"/>
</dbReference>
<feature type="transmembrane region" description="Helical" evidence="12">
    <location>
        <begin position="171"/>
        <end position="195"/>
    </location>
</feature>
<feature type="compositionally biased region" description="Polar residues" evidence="11">
    <location>
        <begin position="260"/>
        <end position="275"/>
    </location>
</feature>
<evidence type="ECO:0000256" key="3">
    <source>
        <dbReference type="ARBA" id="ARBA00022692"/>
    </source>
</evidence>
<protein>
    <submittedName>
        <fullName evidence="13">Uncharacterized protein</fullName>
    </submittedName>
</protein>
<feature type="transmembrane region" description="Helical" evidence="12">
    <location>
        <begin position="128"/>
        <end position="151"/>
    </location>
</feature>
<evidence type="ECO:0000256" key="9">
    <source>
        <dbReference type="ARBA" id="ARBA00023224"/>
    </source>
</evidence>
<evidence type="ECO:0000256" key="2">
    <source>
        <dbReference type="ARBA" id="ARBA00022475"/>
    </source>
</evidence>
<dbReference type="InterPro" id="IPR017452">
    <property type="entry name" value="GPCR_Rhodpsn_7TM"/>
</dbReference>
<evidence type="ECO:0000256" key="4">
    <source>
        <dbReference type="ARBA" id="ARBA00022989"/>
    </source>
</evidence>
<comment type="subcellular location">
    <subcellularLocation>
        <location evidence="1">Cell membrane</location>
        <topology evidence="1">Multi-pass membrane protein</topology>
    </subcellularLocation>
</comment>
<dbReference type="GO" id="GO:0004930">
    <property type="term" value="F:G protein-coupled receptor activity"/>
    <property type="evidence" value="ECO:0007669"/>
    <property type="project" value="UniProtKB-KW"/>
</dbReference>
<dbReference type="EMBL" id="CAIIXF020000005">
    <property type="protein sequence ID" value="CAH1784440.1"/>
    <property type="molecule type" value="Genomic_DNA"/>
</dbReference>
<evidence type="ECO:0000256" key="7">
    <source>
        <dbReference type="ARBA" id="ARBA00023157"/>
    </source>
</evidence>
<dbReference type="PANTHER" id="PTHR24248:SF125">
    <property type="entry name" value="DOPAMINE D2-LIKE RECEPTOR"/>
    <property type="match status" value="1"/>
</dbReference>
<dbReference type="GO" id="GO:0005886">
    <property type="term" value="C:plasma membrane"/>
    <property type="evidence" value="ECO:0007669"/>
    <property type="project" value="UniProtKB-SubCell"/>
</dbReference>
<accession>A0A8J1T725</accession>
<evidence type="ECO:0000256" key="6">
    <source>
        <dbReference type="ARBA" id="ARBA00023136"/>
    </source>
</evidence>
<evidence type="ECO:0000256" key="5">
    <source>
        <dbReference type="ARBA" id="ARBA00023040"/>
    </source>
</evidence>
<dbReference type="Gene3D" id="1.20.1070.10">
    <property type="entry name" value="Rhodopsin 7-helix transmembrane proteins"/>
    <property type="match status" value="1"/>
</dbReference>
<keyword evidence="5 10" id="KW-0297">G-protein coupled receptor</keyword>
<feature type="region of interest" description="Disordered" evidence="11">
    <location>
        <begin position="257"/>
        <end position="288"/>
    </location>
</feature>
<evidence type="ECO:0000313" key="13">
    <source>
        <dbReference type="EMBL" id="CAH1784440.1"/>
    </source>
</evidence>
<evidence type="ECO:0000313" key="14">
    <source>
        <dbReference type="Proteomes" id="UP000749559"/>
    </source>
</evidence>
<name>A0A8J1T725_OWEFU</name>
<keyword evidence="2" id="KW-1003">Cell membrane</keyword>
<dbReference type="PROSITE" id="PS00237">
    <property type="entry name" value="G_PROTEIN_RECEP_F1_1"/>
    <property type="match status" value="1"/>
</dbReference>
<feature type="transmembrane region" description="Helical" evidence="12">
    <location>
        <begin position="86"/>
        <end position="107"/>
    </location>
</feature>
<evidence type="ECO:0000256" key="1">
    <source>
        <dbReference type="ARBA" id="ARBA00004651"/>
    </source>
</evidence>
<feature type="transmembrane region" description="Helical" evidence="12">
    <location>
        <begin position="334"/>
        <end position="356"/>
    </location>
</feature>
<dbReference type="PANTHER" id="PTHR24248">
    <property type="entry name" value="ADRENERGIC RECEPTOR-RELATED G-PROTEIN COUPLED RECEPTOR"/>
    <property type="match status" value="1"/>
</dbReference>
<comment type="similarity">
    <text evidence="10">Belongs to the G-protein coupled receptor 1 family.</text>
</comment>
<keyword evidence="9 10" id="KW-0807">Transducer</keyword>
<dbReference type="Pfam" id="PF00001">
    <property type="entry name" value="7tm_1"/>
    <property type="match status" value="1"/>
</dbReference>
<reference evidence="13" key="1">
    <citation type="submission" date="2022-03" db="EMBL/GenBank/DDBJ databases">
        <authorList>
            <person name="Martin C."/>
        </authorList>
    </citation>
    <scope>NUCLEOTIDE SEQUENCE</scope>
</reference>
<keyword evidence="8 10" id="KW-0675">Receptor</keyword>
<proteinExistence type="inferred from homology"/>
<dbReference type="InterPro" id="IPR000929">
    <property type="entry name" value="Dopamine_rcpt"/>
</dbReference>
<dbReference type="SMART" id="SM01381">
    <property type="entry name" value="7TM_GPCR_Srsx"/>
    <property type="match status" value="1"/>
</dbReference>
<keyword evidence="3 10" id="KW-0812">Transmembrane</keyword>
<sequence>MTLTGGPLAVKIVEGIVFSIIIILSLVGNTLVVLAVYRHRSLRIVCNYYIVSLAIADLLVSLFVLPFSMMTVMLDAWVFGLAWCQIWMTLDVFLCTSSIMNLCAISVDRFRAITTPLKYAMNRSVSHVVIISGIMWLVSLAVAITPVIFWSSSTSSLLEDSGMCALPVDPAFVVTSSIIAFFVPCLLMIACYFIILRVMRKKVRWSNKVSDGLQNPVTQKSVQDGQTVQQNQAETSPVTNNTTAKDSAILVSCETDKSEPSTAQDNTNTINQQSKHMQKTEEPPVTVRRVTATNKEGRAAKTLGIVMAVFCLCWIPFFVTNVVNSVFYEVNIDLFLAFVWLGYFNSMLNPLLYTCFNMEFRSAFKKLLFCS</sequence>
<gene>
    <name evidence="13" type="ORF">OFUS_LOCUS10634</name>
</gene>
<comment type="caution">
    <text evidence="13">The sequence shown here is derived from an EMBL/GenBank/DDBJ whole genome shotgun (WGS) entry which is preliminary data.</text>
</comment>
<evidence type="ECO:0000256" key="12">
    <source>
        <dbReference type="SAM" id="Phobius"/>
    </source>
</evidence>
<dbReference type="InterPro" id="IPR000276">
    <property type="entry name" value="GPCR_Rhodpsn"/>
</dbReference>
<feature type="transmembrane region" description="Helical" evidence="12">
    <location>
        <begin position="303"/>
        <end position="328"/>
    </location>
</feature>
<dbReference type="CDD" id="cd14967">
    <property type="entry name" value="7tmA_amine_R-like"/>
    <property type="match status" value="1"/>
</dbReference>
<dbReference type="FunFam" id="1.20.1070.10:FF:000523">
    <property type="entry name" value="5-hydroxytryptamine receptor 2B"/>
    <property type="match status" value="1"/>
</dbReference>
<dbReference type="AlphaFoldDB" id="A0A8J1T725"/>
<dbReference type="PRINTS" id="PR00242">
    <property type="entry name" value="DOPAMINER"/>
</dbReference>
<feature type="transmembrane region" description="Helical" evidence="12">
    <location>
        <begin position="49"/>
        <end position="74"/>
    </location>
</feature>
<keyword evidence="4 12" id="KW-1133">Transmembrane helix</keyword>
<keyword evidence="7" id="KW-1015">Disulfide bond</keyword>
<keyword evidence="14" id="KW-1185">Reference proteome</keyword>
<organism evidence="13 14">
    <name type="scientific">Owenia fusiformis</name>
    <name type="common">Polychaete worm</name>
    <dbReference type="NCBI Taxonomy" id="6347"/>
    <lineage>
        <taxon>Eukaryota</taxon>
        <taxon>Metazoa</taxon>
        <taxon>Spiralia</taxon>
        <taxon>Lophotrochozoa</taxon>
        <taxon>Annelida</taxon>
        <taxon>Polychaeta</taxon>
        <taxon>Sedentaria</taxon>
        <taxon>Canalipalpata</taxon>
        <taxon>Sabellida</taxon>
        <taxon>Oweniida</taxon>
        <taxon>Oweniidae</taxon>
        <taxon>Owenia</taxon>
    </lineage>
</organism>
<feature type="transmembrane region" description="Helical" evidence="12">
    <location>
        <begin position="12"/>
        <end position="37"/>
    </location>
</feature>
<dbReference type="PROSITE" id="PS50262">
    <property type="entry name" value="G_PROTEIN_RECEP_F1_2"/>
    <property type="match status" value="1"/>
</dbReference>
<keyword evidence="6 12" id="KW-0472">Membrane</keyword>
<dbReference type="SUPFAM" id="SSF81321">
    <property type="entry name" value="Family A G protein-coupled receptor-like"/>
    <property type="match status" value="1"/>
</dbReference>
<evidence type="ECO:0000256" key="10">
    <source>
        <dbReference type="RuleBase" id="RU000688"/>
    </source>
</evidence>
<dbReference type="PRINTS" id="PR00237">
    <property type="entry name" value="GPCRRHODOPSN"/>
</dbReference>
<feature type="region of interest" description="Disordered" evidence="11">
    <location>
        <begin position="220"/>
        <end position="241"/>
    </location>
</feature>